<dbReference type="Pfam" id="PF07729">
    <property type="entry name" value="FCD"/>
    <property type="match status" value="1"/>
</dbReference>
<feature type="domain" description="HTH gntR-type" evidence="4">
    <location>
        <begin position="16"/>
        <end position="83"/>
    </location>
</feature>
<keyword evidence="3" id="KW-0804">Transcription</keyword>
<sequence>MTRLSAVPDIASPVAQTAPEKAVQALEEDIVLGRLHPRERLIEDDLMQRFDLKRHAVREVLAELARLGLAERRKNIGSEVRSFAPREVVELYEMRELLETQAARLVPCPAEPEALQALIEIQREHDAAVEAEDPRQVFRSNLRFHQALFGMCGNSVLVRAIHEYARQTHPIRFGTLVAPEYRHRSRREHWAMIEALREGRRDDLVALCRAHLQPSRDAYLAANRHLADPPAAIHPETS</sequence>
<dbReference type="EMBL" id="NEVM01000005">
    <property type="protein sequence ID" value="OZI31936.1"/>
    <property type="molecule type" value="Genomic_DNA"/>
</dbReference>
<dbReference type="InterPro" id="IPR036388">
    <property type="entry name" value="WH-like_DNA-bd_sf"/>
</dbReference>
<dbReference type="InterPro" id="IPR000524">
    <property type="entry name" value="Tscrpt_reg_HTH_GntR"/>
</dbReference>
<dbReference type="PANTHER" id="PTHR43537:SF49">
    <property type="entry name" value="TRANSCRIPTIONAL REGULATORY PROTEIN"/>
    <property type="match status" value="1"/>
</dbReference>
<evidence type="ECO:0000256" key="1">
    <source>
        <dbReference type="ARBA" id="ARBA00023015"/>
    </source>
</evidence>
<evidence type="ECO:0000256" key="2">
    <source>
        <dbReference type="ARBA" id="ARBA00023125"/>
    </source>
</evidence>
<dbReference type="Proteomes" id="UP000216020">
    <property type="component" value="Unassembled WGS sequence"/>
</dbReference>
<dbReference type="SMART" id="SM00895">
    <property type="entry name" value="FCD"/>
    <property type="match status" value="1"/>
</dbReference>
<dbReference type="PANTHER" id="PTHR43537">
    <property type="entry name" value="TRANSCRIPTIONAL REGULATOR, GNTR FAMILY"/>
    <property type="match status" value="1"/>
</dbReference>
<proteinExistence type="predicted"/>
<dbReference type="InterPro" id="IPR036390">
    <property type="entry name" value="WH_DNA-bd_sf"/>
</dbReference>
<comment type="caution">
    <text evidence="5">The sequence shown here is derived from an EMBL/GenBank/DDBJ whole genome shotgun (WGS) entry which is preliminary data.</text>
</comment>
<dbReference type="Gene3D" id="1.20.120.530">
    <property type="entry name" value="GntR ligand-binding domain-like"/>
    <property type="match status" value="1"/>
</dbReference>
<evidence type="ECO:0000313" key="5">
    <source>
        <dbReference type="EMBL" id="OZI31936.1"/>
    </source>
</evidence>
<dbReference type="GO" id="GO:0003700">
    <property type="term" value="F:DNA-binding transcription factor activity"/>
    <property type="evidence" value="ECO:0007669"/>
    <property type="project" value="InterPro"/>
</dbReference>
<evidence type="ECO:0000259" key="4">
    <source>
        <dbReference type="PROSITE" id="PS50949"/>
    </source>
</evidence>
<evidence type="ECO:0000256" key="3">
    <source>
        <dbReference type="ARBA" id="ARBA00023163"/>
    </source>
</evidence>
<accession>A0A261S3M0</accession>
<organism evidence="5 6">
    <name type="scientific">Bordetella genomosp. 10</name>
    <dbReference type="NCBI Taxonomy" id="1416804"/>
    <lineage>
        <taxon>Bacteria</taxon>
        <taxon>Pseudomonadati</taxon>
        <taxon>Pseudomonadota</taxon>
        <taxon>Betaproteobacteria</taxon>
        <taxon>Burkholderiales</taxon>
        <taxon>Alcaligenaceae</taxon>
        <taxon>Bordetella</taxon>
    </lineage>
</organism>
<name>A0A261S3M0_9BORD</name>
<dbReference type="GO" id="GO:0003677">
    <property type="term" value="F:DNA binding"/>
    <property type="evidence" value="ECO:0007669"/>
    <property type="project" value="UniProtKB-KW"/>
</dbReference>
<keyword evidence="2" id="KW-0238">DNA-binding</keyword>
<dbReference type="Gene3D" id="1.10.10.10">
    <property type="entry name" value="Winged helix-like DNA-binding domain superfamily/Winged helix DNA-binding domain"/>
    <property type="match status" value="1"/>
</dbReference>
<evidence type="ECO:0000313" key="6">
    <source>
        <dbReference type="Proteomes" id="UP000216020"/>
    </source>
</evidence>
<protein>
    <submittedName>
        <fullName evidence="5">GntR family transcriptional regulator</fullName>
    </submittedName>
</protein>
<keyword evidence="6" id="KW-1185">Reference proteome</keyword>
<dbReference type="SUPFAM" id="SSF48008">
    <property type="entry name" value="GntR ligand-binding domain-like"/>
    <property type="match status" value="1"/>
</dbReference>
<dbReference type="InterPro" id="IPR008920">
    <property type="entry name" value="TF_FadR/GntR_C"/>
</dbReference>
<dbReference type="Pfam" id="PF00392">
    <property type="entry name" value="GntR"/>
    <property type="match status" value="1"/>
</dbReference>
<dbReference type="PROSITE" id="PS50949">
    <property type="entry name" value="HTH_GNTR"/>
    <property type="match status" value="1"/>
</dbReference>
<dbReference type="RefSeq" id="WP_094856341.1">
    <property type="nucleotide sequence ID" value="NZ_NEVM01000005.1"/>
</dbReference>
<gene>
    <name evidence="5" type="ORF">CAL29_29220</name>
</gene>
<reference evidence="6" key="1">
    <citation type="submission" date="2017-05" db="EMBL/GenBank/DDBJ databases">
        <title>Complete and WGS of Bordetella genogroups.</title>
        <authorList>
            <person name="Spilker T."/>
            <person name="Lipuma J."/>
        </authorList>
    </citation>
    <scope>NUCLEOTIDE SEQUENCE [LARGE SCALE GENOMIC DNA]</scope>
    <source>
        <strain evidence="6">AU16122</strain>
    </source>
</reference>
<dbReference type="SMART" id="SM00345">
    <property type="entry name" value="HTH_GNTR"/>
    <property type="match status" value="1"/>
</dbReference>
<dbReference type="OrthoDB" id="8903404at2"/>
<dbReference type="SUPFAM" id="SSF46785">
    <property type="entry name" value="Winged helix' DNA-binding domain"/>
    <property type="match status" value="1"/>
</dbReference>
<dbReference type="InterPro" id="IPR011711">
    <property type="entry name" value="GntR_C"/>
</dbReference>
<keyword evidence="1" id="KW-0805">Transcription regulation</keyword>
<dbReference type="AlphaFoldDB" id="A0A261S3M0"/>